<dbReference type="Gene3D" id="3.30.1330.30">
    <property type="match status" value="1"/>
</dbReference>
<evidence type="ECO:0000259" key="1">
    <source>
        <dbReference type="Pfam" id="PF01248"/>
    </source>
</evidence>
<organism evidence="2 3">
    <name type="scientific">Alicyclobacillus dauci</name>
    <dbReference type="NCBI Taxonomy" id="1475485"/>
    <lineage>
        <taxon>Bacteria</taxon>
        <taxon>Bacillati</taxon>
        <taxon>Bacillota</taxon>
        <taxon>Bacilli</taxon>
        <taxon>Bacillales</taxon>
        <taxon>Alicyclobacillaceae</taxon>
        <taxon>Alicyclobacillus</taxon>
    </lineage>
</organism>
<reference evidence="2" key="1">
    <citation type="submission" date="2022-08" db="EMBL/GenBank/DDBJ databases">
        <title>Alicyclobacillus dauci DSM2870, complete genome.</title>
        <authorList>
            <person name="Wang Q."/>
            <person name="Cai R."/>
            <person name="Wang Z."/>
        </authorList>
    </citation>
    <scope>NUCLEOTIDE SEQUENCE</scope>
    <source>
        <strain evidence="2">DSM 28700</strain>
    </source>
</reference>
<sequence length="85" mass="9293">MSIDDIRQARKKTIGTNQTLKVLKQSTERVVRVYVARDAESRVVEPIVQLANKLGLPVEWVDSMRQLGKACGIEVGAATASIVAD</sequence>
<dbReference type="InterPro" id="IPR029064">
    <property type="entry name" value="Ribosomal_eL30-like_sf"/>
</dbReference>
<gene>
    <name evidence="2" type="ORF">NZD86_02265</name>
</gene>
<dbReference type="Pfam" id="PF01248">
    <property type="entry name" value="Ribosomal_L7Ae"/>
    <property type="match status" value="1"/>
</dbReference>
<protein>
    <submittedName>
        <fullName evidence="2">Ribosomal L7Ae/L30e/S12e/Gadd45 family protein</fullName>
    </submittedName>
</protein>
<accession>A0ABY6Z4Y3</accession>
<evidence type="ECO:0000313" key="3">
    <source>
        <dbReference type="Proteomes" id="UP001164803"/>
    </source>
</evidence>
<dbReference type="RefSeq" id="WP_268044871.1">
    <property type="nucleotide sequence ID" value="NZ_CP104064.1"/>
</dbReference>
<feature type="domain" description="Ribosomal protein eL8/eL30/eS12/Gadd45" evidence="1">
    <location>
        <begin position="7"/>
        <end position="83"/>
    </location>
</feature>
<name>A0ABY6Z4Y3_9BACL</name>
<proteinExistence type="predicted"/>
<dbReference type="InterPro" id="IPR004038">
    <property type="entry name" value="Ribosomal_eL8/eL30/eS12/Gad45"/>
</dbReference>
<dbReference type="Proteomes" id="UP001164803">
    <property type="component" value="Chromosome"/>
</dbReference>
<dbReference type="SUPFAM" id="SSF55315">
    <property type="entry name" value="L30e-like"/>
    <property type="match status" value="1"/>
</dbReference>
<evidence type="ECO:0000313" key="2">
    <source>
        <dbReference type="EMBL" id="WAH37386.1"/>
    </source>
</evidence>
<keyword evidence="3" id="KW-1185">Reference proteome</keyword>
<dbReference type="EMBL" id="CP104064">
    <property type="protein sequence ID" value="WAH37386.1"/>
    <property type="molecule type" value="Genomic_DNA"/>
</dbReference>